<dbReference type="Gene3D" id="3.30.1490.40">
    <property type="match status" value="2"/>
</dbReference>
<feature type="compositionally biased region" description="Basic and acidic residues" evidence="1">
    <location>
        <begin position="254"/>
        <end position="289"/>
    </location>
</feature>
<dbReference type="EMBL" id="PQIB02000008">
    <property type="protein sequence ID" value="RLN05179.1"/>
    <property type="molecule type" value="Genomic_DNA"/>
</dbReference>
<dbReference type="PANTHER" id="PTHR46655:SF1">
    <property type="entry name" value="HISTONE-LYSINE N-METHYLTRANSFERASE ATXR3"/>
    <property type="match status" value="1"/>
</dbReference>
<dbReference type="STRING" id="4540.A0A3L6RKU8"/>
<dbReference type="CDD" id="cd10531">
    <property type="entry name" value="SET_SETD2-like"/>
    <property type="match status" value="1"/>
</dbReference>
<dbReference type="PROSITE" id="PS50280">
    <property type="entry name" value="SET"/>
    <property type="match status" value="1"/>
</dbReference>
<feature type="compositionally biased region" description="Basic and acidic residues" evidence="1">
    <location>
        <begin position="136"/>
        <end position="153"/>
    </location>
</feature>
<feature type="region of interest" description="Disordered" evidence="1">
    <location>
        <begin position="1"/>
        <end position="374"/>
    </location>
</feature>
<feature type="compositionally biased region" description="Basic residues" evidence="1">
    <location>
        <begin position="9"/>
        <end position="25"/>
    </location>
</feature>
<feature type="compositionally biased region" description="Basic and acidic residues" evidence="1">
    <location>
        <begin position="91"/>
        <end position="111"/>
    </location>
</feature>
<dbReference type="InterPro" id="IPR001214">
    <property type="entry name" value="SET_dom"/>
</dbReference>
<dbReference type="Pfam" id="PF14237">
    <property type="entry name" value="GYF_2"/>
    <property type="match status" value="1"/>
</dbReference>
<keyword evidence="4" id="KW-1185">Reference proteome</keyword>
<feature type="compositionally biased region" description="Basic and acidic residues" evidence="1">
    <location>
        <begin position="302"/>
        <end position="350"/>
    </location>
</feature>
<dbReference type="InterPro" id="IPR057851">
    <property type="entry name" value="ATXR3_GYF"/>
</dbReference>
<feature type="compositionally biased region" description="Basic and acidic residues" evidence="1">
    <location>
        <begin position="705"/>
        <end position="716"/>
    </location>
</feature>
<evidence type="ECO:0000259" key="2">
    <source>
        <dbReference type="PROSITE" id="PS50280"/>
    </source>
</evidence>
<feature type="compositionally biased region" description="Low complexity" evidence="1">
    <location>
        <begin position="112"/>
        <end position="122"/>
    </location>
</feature>
<feature type="compositionally biased region" description="Basic and acidic residues" evidence="1">
    <location>
        <begin position="229"/>
        <end position="247"/>
    </location>
</feature>
<dbReference type="Pfam" id="PF00856">
    <property type="entry name" value="SET"/>
    <property type="match status" value="1"/>
</dbReference>
<feature type="compositionally biased region" description="Acidic residues" evidence="1">
    <location>
        <begin position="1363"/>
        <end position="1378"/>
    </location>
</feature>
<dbReference type="InterPro" id="IPR032675">
    <property type="entry name" value="LRR_dom_sf"/>
</dbReference>
<dbReference type="Gene3D" id="3.80.10.10">
    <property type="entry name" value="Ribonuclease Inhibitor"/>
    <property type="match status" value="1"/>
</dbReference>
<organism evidence="3 4">
    <name type="scientific">Panicum miliaceum</name>
    <name type="common">Proso millet</name>
    <name type="synonym">Broomcorn millet</name>
    <dbReference type="NCBI Taxonomy" id="4540"/>
    <lineage>
        <taxon>Eukaryota</taxon>
        <taxon>Viridiplantae</taxon>
        <taxon>Streptophyta</taxon>
        <taxon>Embryophyta</taxon>
        <taxon>Tracheophyta</taxon>
        <taxon>Spermatophyta</taxon>
        <taxon>Magnoliopsida</taxon>
        <taxon>Liliopsida</taxon>
        <taxon>Poales</taxon>
        <taxon>Poaceae</taxon>
        <taxon>PACMAD clade</taxon>
        <taxon>Panicoideae</taxon>
        <taxon>Panicodae</taxon>
        <taxon>Paniceae</taxon>
        <taxon>Panicinae</taxon>
        <taxon>Panicum</taxon>
        <taxon>Panicum sect. Panicum</taxon>
    </lineage>
</organism>
<proteinExistence type="predicted"/>
<dbReference type="Pfam" id="PF19633">
    <property type="entry name" value="SDG2_C"/>
    <property type="match status" value="1"/>
</dbReference>
<dbReference type="OrthoDB" id="308383at2759"/>
<gene>
    <name evidence="3" type="ORF">C2845_PM13G05820</name>
</gene>
<dbReference type="Proteomes" id="UP000275267">
    <property type="component" value="Unassembled WGS sequence"/>
</dbReference>
<dbReference type="GO" id="GO:0008168">
    <property type="term" value="F:methyltransferase activity"/>
    <property type="evidence" value="ECO:0007669"/>
    <property type="project" value="UniProtKB-KW"/>
</dbReference>
<sequence>MPDKGEKGHGHHQHQHHQHQQHRKSQQPASAAELEEGELLNGEPVTNGLPERSMPPKKWRKVLAASSAAAEVEPGEIVSTKQAVPLKKARRNGEVEKGELVPERQRKDRSSGKSASTSASARKSSKDEVEPGEIALPEKRRDSKSQRGDDNGRRPSSSVQKGSSRDSDEEPGEIKPESSSTGSVRKAWLAEPQSINHKHQADNFDQSGSKNRRKGEGRSLSAGRHLSGRNREVSPSTRDRHDRHERSPGILGRFPHDRFRHDRYDRSPSRLERSPHRERARHYDSRDRSPYISPRHRARQPHFRDNTPSRVDNSPRGRAQHEDFRDRSPFCHDKSPSERSRATDSHEAIKKNRNCSSSEKPQHKSKSKQPSKTKSGRWFYLDHFGIEQGPSKLADLKKLVEDGYLLSDHLIKHADSNRWVTVENAASPLVPSDIPSLYSDASTQMVNPPEAPGNLLDEALEAASNLASGAEDKQMEEACGEDSEDFYIDDRVEALMDGSILVPGQELEIIGDLLGANFKPAVWESWSRPEDFTRFQIHPEGDDGINRGTEFLDNRPTDACGLVSVEKNNFHHHVESSEWFSGRWSCKGGDWKRNDELSQDNPFRKKLVLNEGFLLCQMPKGSHEDPRWHCKDELYYPVRAKKHDLPLWAFSSTEEDTDSASDTCKSVVPGRPGQSRQPPRGVKGMMLPVVRINSHVVKDQSSVEPRTKPRGADRPLSRSSRSHSIVTERSSVHEGSSHFKKHHDHDSQVLHKSKSVPNIPKDRVCTADELSVSRGDWYYLDGTGHEHGPFSYSELQELVKKGTIVERSSVFRKIDNTWFPVLKDLKPLCSVPSAVQSSNSTAAHIQSDQYNVGVNQGSGSFHELHPQFVGYTRGKLHELVMKYFKSRELTLAINEVLDPWISAKQPKKEFEAYFSHNSASRNFMPEDGGSAKRAKLLSDQSDEDIHLSDDILASRKEDICFEELCAGTASVDDDSVNPSTENGSWGLLNGRVLARIFHFMRADVKSLISSAATCKSWNAAAKYYRNMCRFIDLSSVGALCTDSVFCDIMAGYEKQNIRALVLAGCSNLSSHALGKVLEQLPHISYVQIQGCSHLGDLKNKFQHVKWIRSSLSSEEAHQKMKTMKQISDGNNYPSKVARNFTNQLDGSDELDGYFADISNRENANLSFGQGFYKRSKLLDARKSSAVLSRDAQMRRLMQRQAENSYRKMQEFIINRFREIMKSNRFEFFIPKVAKIEVRLKNGYYARHGFHTIKHDIRSMCQDALRYKDGNDSGDIKQIIVSFIQLAKRLGNPRFISERNGAAAQDSLDISQYSSDTKLKKKQNKMRGSNSVAVGADPSRAFDREIKRSLSKLKKKNVDSGSETSDDDDGYSEGDETESETTVSDMESDVDVHSGTWDLKGNGLKLLESSESVTDDRILGGRMTKASLVPPVTRKYEVIEEYLIVADEEEVRRKMRVALPDDYSEKLLSQKNGTENLELPEVKDYQPRKVPGDEILEQEVYGIDPYTHNLLCDIMPADLDLSPTDKHIFIEELLLNTLNKHVRHFTGSGNTPMTYNLRPVIEEIQRSAEELGDRRTSKMCLGMLKAMRNRPDQNCVAYRKGLGVVCNKKGGFGEDDFVVEFFGEVYPSWRWYEKQDGIKHIQNNSEDQAPEFYNIMLERPKGDRDGYDLVFVDAMHKANYASRICHSCNPNCEAKVTAVDGKYMIGVYTLRPIAEGEEITFDYNSVTESKEEHEASICLCGSQVCRGSYLNFSGEGAFEKVLMEFHGVLDRHSLLLQACEANSVSQQDLFDLGRAGLGTCLLAGLPGWLVAYTAHLVRFIYLERQKLPDEILKHNVEEKRQFLIEINMDSEKNDAEVQAEGVLNSRLQQIVHTLDKVRYVMRCIFGDPKNAPPPLSMEPHVEEEVLSDLKAKIRAHDPSDSEDIEGGIRNSLLWLRDELRTLSCTYKCRHDAAADLIHMYAYTKCFFRVREYKTVKSPPVHISPLDLGPKYADKLGPGFQEYCKTYPEDYCLAQLIYWYSQNSEPESRLTRARKGCLSLPDVSSFYVKSAKPGQERVYGNRTVRFMLSRMEKQAQRPWPKDRIWVFKSDPRFFGSPMTDAVLNNSPLDKEMVHWLKTRPNVFLG</sequence>
<dbReference type="Pfam" id="PF25531">
    <property type="entry name" value="GYF_ATXR3"/>
    <property type="match status" value="1"/>
</dbReference>
<evidence type="ECO:0000313" key="3">
    <source>
        <dbReference type="EMBL" id="RLN05179.1"/>
    </source>
</evidence>
<dbReference type="SMART" id="SM00317">
    <property type="entry name" value="SET"/>
    <property type="match status" value="1"/>
</dbReference>
<accession>A0A3L6RKU8</accession>
<dbReference type="InterPro" id="IPR045606">
    <property type="entry name" value="ATXR3_C"/>
</dbReference>
<feature type="region of interest" description="Disordered" evidence="1">
    <location>
        <begin position="1353"/>
        <end position="1394"/>
    </location>
</feature>
<evidence type="ECO:0000256" key="1">
    <source>
        <dbReference type="SAM" id="MobiDB-lite"/>
    </source>
</evidence>
<feature type="region of interest" description="Disordered" evidence="1">
    <location>
        <begin position="656"/>
        <end position="757"/>
    </location>
</feature>
<dbReference type="Gene3D" id="2.170.270.10">
    <property type="entry name" value="SET domain"/>
    <property type="match status" value="1"/>
</dbReference>
<dbReference type="GO" id="GO:0032259">
    <property type="term" value="P:methylation"/>
    <property type="evidence" value="ECO:0007669"/>
    <property type="project" value="UniProtKB-KW"/>
</dbReference>
<feature type="compositionally biased region" description="Basic residues" evidence="1">
    <location>
        <begin position="363"/>
        <end position="374"/>
    </location>
</feature>
<name>A0A3L6RKU8_PANMI</name>
<dbReference type="SUPFAM" id="SSF81383">
    <property type="entry name" value="F-box domain"/>
    <property type="match status" value="1"/>
</dbReference>
<dbReference type="InterPro" id="IPR046341">
    <property type="entry name" value="SET_dom_sf"/>
</dbReference>
<dbReference type="SUPFAM" id="SSF82199">
    <property type="entry name" value="SET domain"/>
    <property type="match status" value="1"/>
</dbReference>
<dbReference type="InterPro" id="IPR025640">
    <property type="entry name" value="GYF_2"/>
</dbReference>
<evidence type="ECO:0000313" key="4">
    <source>
        <dbReference type="Proteomes" id="UP000275267"/>
    </source>
</evidence>
<dbReference type="PANTHER" id="PTHR46655">
    <property type="entry name" value="HISTONE-LYSINE N-METHYLTRANSFERASE ATXR3"/>
    <property type="match status" value="1"/>
</dbReference>
<feature type="domain" description="SET" evidence="2">
    <location>
        <begin position="1576"/>
        <end position="1723"/>
    </location>
</feature>
<protein>
    <submittedName>
        <fullName evidence="3">Histone-lysine N-methyltransferase ATXR3</fullName>
    </submittedName>
</protein>
<reference evidence="4" key="1">
    <citation type="journal article" date="2019" name="Nat. Commun.">
        <title>The genome of broomcorn millet.</title>
        <authorList>
            <person name="Zou C."/>
            <person name="Miki D."/>
            <person name="Li D."/>
            <person name="Tang Q."/>
            <person name="Xiao L."/>
            <person name="Rajput S."/>
            <person name="Deng P."/>
            <person name="Jia W."/>
            <person name="Huang R."/>
            <person name="Zhang M."/>
            <person name="Sun Y."/>
            <person name="Hu J."/>
            <person name="Fu X."/>
            <person name="Schnable P.S."/>
            <person name="Li F."/>
            <person name="Zhang H."/>
            <person name="Feng B."/>
            <person name="Zhu X."/>
            <person name="Liu R."/>
            <person name="Schnable J.C."/>
            <person name="Zhu J.-K."/>
            <person name="Zhang H."/>
        </authorList>
    </citation>
    <scope>NUCLEOTIDE SEQUENCE [LARGE SCALE GENOMIC DNA]</scope>
</reference>
<comment type="caution">
    <text evidence="3">The sequence shown here is derived from an EMBL/GenBank/DDBJ whole genome shotgun (WGS) entry which is preliminary data.</text>
</comment>
<feature type="compositionally biased region" description="Low complexity" evidence="1">
    <location>
        <begin position="669"/>
        <end position="681"/>
    </location>
</feature>
<dbReference type="InterPro" id="IPR036047">
    <property type="entry name" value="F-box-like_dom_sf"/>
</dbReference>
<dbReference type="SUPFAM" id="SSF55277">
    <property type="entry name" value="GYF domain"/>
    <property type="match status" value="2"/>
</dbReference>
<feature type="compositionally biased region" description="Polar residues" evidence="1">
    <location>
        <begin position="717"/>
        <end position="729"/>
    </location>
</feature>
<dbReference type="InterPro" id="IPR035445">
    <property type="entry name" value="GYF-like_dom_sf"/>
</dbReference>